<comment type="caution">
    <text evidence="1">The sequence shown here is derived from an EMBL/GenBank/DDBJ whole genome shotgun (WGS) entry which is preliminary data.</text>
</comment>
<protein>
    <submittedName>
        <fullName evidence="1">Uncharacterized protein</fullName>
    </submittedName>
</protein>
<keyword evidence="2" id="KW-1185">Reference proteome</keyword>
<dbReference type="Proteomes" id="UP000887013">
    <property type="component" value="Unassembled WGS sequence"/>
</dbReference>
<organism evidence="1 2">
    <name type="scientific">Nephila pilipes</name>
    <name type="common">Giant wood spider</name>
    <name type="synonym">Nephila maculata</name>
    <dbReference type="NCBI Taxonomy" id="299642"/>
    <lineage>
        <taxon>Eukaryota</taxon>
        <taxon>Metazoa</taxon>
        <taxon>Ecdysozoa</taxon>
        <taxon>Arthropoda</taxon>
        <taxon>Chelicerata</taxon>
        <taxon>Arachnida</taxon>
        <taxon>Araneae</taxon>
        <taxon>Araneomorphae</taxon>
        <taxon>Entelegynae</taxon>
        <taxon>Araneoidea</taxon>
        <taxon>Nephilidae</taxon>
        <taxon>Nephila</taxon>
    </lineage>
</organism>
<evidence type="ECO:0000313" key="1">
    <source>
        <dbReference type="EMBL" id="GFT38126.1"/>
    </source>
</evidence>
<evidence type="ECO:0000313" key="2">
    <source>
        <dbReference type="Proteomes" id="UP000887013"/>
    </source>
</evidence>
<name>A0A8X6NVQ7_NEPPI</name>
<gene>
    <name evidence="1" type="ORF">NPIL_170131</name>
</gene>
<reference evidence="1" key="1">
    <citation type="submission" date="2020-08" db="EMBL/GenBank/DDBJ databases">
        <title>Multicomponent nature underlies the extraordinary mechanical properties of spider dragline silk.</title>
        <authorList>
            <person name="Kono N."/>
            <person name="Nakamura H."/>
            <person name="Mori M."/>
            <person name="Yoshida Y."/>
            <person name="Ohtoshi R."/>
            <person name="Malay A.D."/>
            <person name="Moran D.A.P."/>
            <person name="Tomita M."/>
            <person name="Numata K."/>
            <person name="Arakawa K."/>
        </authorList>
    </citation>
    <scope>NUCLEOTIDE SEQUENCE</scope>
</reference>
<dbReference type="EMBL" id="BMAW01109380">
    <property type="protein sequence ID" value="GFT38126.1"/>
    <property type="molecule type" value="Genomic_DNA"/>
</dbReference>
<accession>A0A8X6NVQ7</accession>
<dbReference type="AlphaFoldDB" id="A0A8X6NVQ7"/>
<proteinExistence type="predicted"/>
<sequence>MSAIKVWSWTTWKIKLSQTGRTLPPNATVQCNINLDSSGKDINKIKVTRTMISDTCVIQALNFTSVIGDERLPLLIRSLYPVQRDP</sequence>